<evidence type="ECO:0000256" key="8">
    <source>
        <dbReference type="ARBA" id="ARBA00022777"/>
    </source>
</evidence>
<feature type="transmembrane region" description="Helical" evidence="13">
    <location>
        <begin position="12"/>
        <end position="31"/>
    </location>
</feature>
<dbReference type="InterPro" id="IPR036890">
    <property type="entry name" value="HATPase_C_sf"/>
</dbReference>
<evidence type="ECO:0000256" key="9">
    <source>
        <dbReference type="ARBA" id="ARBA00022840"/>
    </source>
</evidence>
<reference evidence="16 17" key="1">
    <citation type="submission" date="2016-10" db="EMBL/GenBank/DDBJ databases">
        <authorList>
            <person name="de Groot N.N."/>
        </authorList>
    </citation>
    <scope>NUCLEOTIDE SEQUENCE [LARGE SCALE GENOMIC DNA]</scope>
    <source>
        <strain evidence="16 17">ATCC 43154</strain>
    </source>
</reference>
<evidence type="ECO:0000256" key="10">
    <source>
        <dbReference type="ARBA" id="ARBA00022989"/>
    </source>
</evidence>
<dbReference type="GO" id="GO:0005886">
    <property type="term" value="C:plasma membrane"/>
    <property type="evidence" value="ECO:0007669"/>
    <property type="project" value="TreeGrafter"/>
</dbReference>
<evidence type="ECO:0000313" key="17">
    <source>
        <dbReference type="Proteomes" id="UP000199470"/>
    </source>
</evidence>
<dbReference type="Gene3D" id="1.10.287.130">
    <property type="match status" value="1"/>
</dbReference>
<dbReference type="EC" id="2.7.13.3" evidence="3"/>
<keyword evidence="4" id="KW-0597">Phosphoprotein</keyword>
<dbReference type="STRING" id="758825.SAMN02982985_03486"/>
<dbReference type="RefSeq" id="WP_093388964.1">
    <property type="nucleotide sequence ID" value="NZ_FOTW01000016.1"/>
</dbReference>
<evidence type="ECO:0000256" key="1">
    <source>
        <dbReference type="ARBA" id="ARBA00000085"/>
    </source>
</evidence>
<dbReference type="SMART" id="SM00387">
    <property type="entry name" value="HATPase_c"/>
    <property type="match status" value="1"/>
</dbReference>
<evidence type="ECO:0000259" key="15">
    <source>
        <dbReference type="PROSITE" id="PS50885"/>
    </source>
</evidence>
<evidence type="ECO:0000259" key="14">
    <source>
        <dbReference type="PROSITE" id="PS50109"/>
    </source>
</evidence>
<evidence type="ECO:0000256" key="3">
    <source>
        <dbReference type="ARBA" id="ARBA00012438"/>
    </source>
</evidence>
<dbReference type="Gene3D" id="3.30.565.10">
    <property type="entry name" value="Histidine kinase-like ATPase, C-terminal domain"/>
    <property type="match status" value="1"/>
</dbReference>
<keyword evidence="10 13" id="KW-1133">Transmembrane helix</keyword>
<dbReference type="AlphaFoldDB" id="A0A1I4PJZ4"/>
<keyword evidence="8 16" id="KW-0418">Kinase</keyword>
<proteinExistence type="predicted"/>
<dbReference type="CDD" id="cd00075">
    <property type="entry name" value="HATPase"/>
    <property type="match status" value="1"/>
</dbReference>
<comment type="catalytic activity">
    <reaction evidence="1">
        <text>ATP + protein L-histidine = ADP + protein N-phospho-L-histidine.</text>
        <dbReference type="EC" id="2.7.13.3"/>
    </reaction>
</comment>
<dbReference type="PRINTS" id="PR00344">
    <property type="entry name" value="BCTRLSENSOR"/>
</dbReference>
<keyword evidence="11" id="KW-0902">Two-component regulatory system</keyword>
<keyword evidence="6 13" id="KW-0812">Transmembrane</keyword>
<dbReference type="OrthoDB" id="8583694at2"/>
<dbReference type="SMART" id="SM00388">
    <property type="entry name" value="HisKA"/>
    <property type="match status" value="1"/>
</dbReference>
<sequence>MKGLPQRSLFRRLMLGFTAVVLAIWLCNLALDVYETRTAKKRDMQRELRASALRILVLMQTVGQHSPEQIVPLVRKMEKLHYALYTELGWYVPALQTQVWKDGALIYSSDEAGLPPTLAGAGPQGQPLKDGWVVSVESDAASGATVRMATEVIGEWMLQTASIGYYFAPLLFSLPFLLLPAWFIIRVGLRPLKTIVGQIEERSATDLTPLAPSPYQELAPLVGSVNSLMERLSERLEREQEFLVDAAHELKTPLSIIQINAESLGNSRTPQRLQEASAGLHQGVLRASHTVHQLLALARSGADRDHAPLQRHDLVELVCDRLALAGQIARPRAVEIELQAPQACALPLHRESMAALLDNLVSNAVKYSPDGGRVGVTLTVAPGLVELSVADQGPGIPAGLQRKVFERFYRLPDQDQPGSGLGLAIADRAARRNHGRIQLCNRDEGGLLVTVVFAGTAAPRPAA</sequence>
<dbReference type="InterPro" id="IPR003661">
    <property type="entry name" value="HisK_dim/P_dom"/>
</dbReference>
<protein>
    <recommendedName>
        <fullName evidence="3">histidine kinase</fullName>
        <ecNumber evidence="3">2.7.13.3</ecNumber>
    </recommendedName>
</protein>
<evidence type="ECO:0000256" key="4">
    <source>
        <dbReference type="ARBA" id="ARBA00022553"/>
    </source>
</evidence>
<accession>A0A1I4PJZ4</accession>
<evidence type="ECO:0000256" key="2">
    <source>
        <dbReference type="ARBA" id="ARBA00004141"/>
    </source>
</evidence>
<dbReference type="InterPro" id="IPR005467">
    <property type="entry name" value="His_kinase_dom"/>
</dbReference>
<dbReference type="Pfam" id="PF02518">
    <property type="entry name" value="HATPase_c"/>
    <property type="match status" value="1"/>
</dbReference>
<feature type="domain" description="HAMP" evidence="15">
    <location>
        <begin position="186"/>
        <end position="237"/>
    </location>
</feature>
<dbReference type="PANTHER" id="PTHR45436:SF14">
    <property type="entry name" value="SENSOR PROTEIN QSEC"/>
    <property type="match status" value="1"/>
</dbReference>
<name>A0A1I4PJZ4_9BURK</name>
<keyword evidence="9" id="KW-0067">ATP-binding</keyword>
<keyword evidence="5" id="KW-0808">Transferase</keyword>
<feature type="domain" description="Histidine kinase" evidence="14">
    <location>
        <begin position="245"/>
        <end position="457"/>
    </location>
</feature>
<dbReference type="PROSITE" id="PS50109">
    <property type="entry name" value="HIS_KIN"/>
    <property type="match status" value="1"/>
</dbReference>
<keyword evidence="12 13" id="KW-0472">Membrane</keyword>
<gene>
    <name evidence="16" type="ORF">SAMN02982985_03486</name>
</gene>
<evidence type="ECO:0000256" key="6">
    <source>
        <dbReference type="ARBA" id="ARBA00022692"/>
    </source>
</evidence>
<feature type="transmembrane region" description="Helical" evidence="13">
    <location>
        <begin position="163"/>
        <end position="185"/>
    </location>
</feature>
<dbReference type="InterPro" id="IPR003594">
    <property type="entry name" value="HATPase_dom"/>
</dbReference>
<comment type="subcellular location">
    <subcellularLocation>
        <location evidence="2">Membrane</location>
        <topology evidence="2">Multi-pass membrane protein</topology>
    </subcellularLocation>
</comment>
<dbReference type="InterPro" id="IPR003660">
    <property type="entry name" value="HAMP_dom"/>
</dbReference>
<evidence type="ECO:0000256" key="13">
    <source>
        <dbReference type="SAM" id="Phobius"/>
    </source>
</evidence>
<dbReference type="InterPro" id="IPR050428">
    <property type="entry name" value="TCS_sensor_his_kinase"/>
</dbReference>
<evidence type="ECO:0000256" key="12">
    <source>
        <dbReference type="ARBA" id="ARBA00023136"/>
    </source>
</evidence>
<dbReference type="GO" id="GO:0000155">
    <property type="term" value="F:phosphorelay sensor kinase activity"/>
    <property type="evidence" value="ECO:0007669"/>
    <property type="project" value="InterPro"/>
</dbReference>
<dbReference type="PANTHER" id="PTHR45436">
    <property type="entry name" value="SENSOR HISTIDINE KINASE YKOH"/>
    <property type="match status" value="1"/>
</dbReference>
<evidence type="ECO:0000256" key="7">
    <source>
        <dbReference type="ARBA" id="ARBA00022741"/>
    </source>
</evidence>
<organism evidence="16 17">
    <name type="scientific">Rugamonas rubra</name>
    <dbReference type="NCBI Taxonomy" id="758825"/>
    <lineage>
        <taxon>Bacteria</taxon>
        <taxon>Pseudomonadati</taxon>
        <taxon>Pseudomonadota</taxon>
        <taxon>Betaproteobacteria</taxon>
        <taxon>Burkholderiales</taxon>
        <taxon>Oxalobacteraceae</taxon>
        <taxon>Telluria group</taxon>
        <taxon>Rugamonas</taxon>
    </lineage>
</organism>
<keyword evidence="7" id="KW-0547">Nucleotide-binding</keyword>
<dbReference type="EMBL" id="FOTW01000016">
    <property type="protein sequence ID" value="SFM28119.1"/>
    <property type="molecule type" value="Genomic_DNA"/>
</dbReference>
<evidence type="ECO:0000256" key="11">
    <source>
        <dbReference type="ARBA" id="ARBA00023012"/>
    </source>
</evidence>
<keyword evidence="17" id="KW-1185">Reference proteome</keyword>
<dbReference type="CDD" id="cd00082">
    <property type="entry name" value="HisKA"/>
    <property type="match status" value="1"/>
</dbReference>
<dbReference type="SUPFAM" id="SSF55874">
    <property type="entry name" value="ATPase domain of HSP90 chaperone/DNA topoisomerase II/histidine kinase"/>
    <property type="match status" value="1"/>
</dbReference>
<dbReference type="InterPro" id="IPR036097">
    <property type="entry name" value="HisK_dim/P_sf"/>
</dbReference>
<dbReference type="PROSITE" id="PS50885">
    <property type="entry name" value="HAMP"/>
    <property type="match status" value="1"/>
</dbReference>
<dbReference type="GO" id="GO:0005524">
    <property type="term" value="F:ATP binding"/>
    <property type="evidence" value="ECO:0007669"/>
    <property type="project" value="UniProtKB-KW"/>
</dbReference>
<evidence type="ECO:0000256" key="5">
    <source>
        <dbReference type="ARBA" id="ARBA00022679"/>
    </source>
</evidence>
<dbReference type="Proteomes" id="UP000199470">
    <property type="component" value="Unassembled WGS sequence"/>
</dbReference>
<dbReference type="Pfam" id="PF00512">
    <property type="entry name" value="HisKA"/>
    <property type="match status" value="1"/>
</dbReference>
<dbReference type="SUPFAM" id="SSF47384">
    <property type="entry name" value="Homodimeric domain of signal transducing histidine kinase"/>
    <property type="match status" value="1"/>
</dbReference>
<evidence type="ECO:0000313" key="16">
    <source>
        <dbReference type="EMBL" id="SFM28119.1"/>
    </source>
</evidence>
<dbReference type="InterPro" id="IPR004358">
    <property type="entry name" value="Sig_transdc_His_kin-like_C"/>
</dbReference>